<organism evidence="3 4">
    <name type="scientific">Triangularia setosa</name>
    <dbReference type="NCBI Taxonomy" id="2587417"/>
    <lineage>
        <taxon>Eukaryota</taxon>
        <taxon>Fungi</taxon>
        <taxon>Dikarya</taxon>
        <taxon>Ascomycota</taxon>
        <taxon>Pezizomycotina</taxon>
        <taxon>Sordariomycetes</taxon>
        <taxon>Sordariomycetidae</taxon>
        <taxon>Sordariales</taxon>
        <taxon>Podosporaceae</taxon>
        <taxon>Triangularia</taxon>
    </lineage>
</organism>
<name>A0AAN7A206_9PEZI</name>
<comment type="caution">
    <text evidence="3">The sequence shown here is derived from an EMBL/GenBank/DDBJ whole genome shotgun (WGS) entry which is preliminary data.</text>
</comment>
<gene>
    <name evidence="3" type="ORF">QBC36DRAFT_362796</name>
</gene>
<feature type="transmembrane region" description="Helical" evidence="1">
    <location>
        <begin position="101"/>
        <end position="123"/>
    </location>
</feature>
<dbReference type="AlphaFoldDB" id="A0AAN7A206"/>
<accession>A0AAN7A206</accession>
<feature type="domain" description="Rhodopsin" evidence="2">
    <location>
        <begin position="3"/>
        <end position="123"/>
    </location>
</feature>
<keyword evidence="1" id="KW-0812">Transmembrane</keyword>
<protein>
    <recommendedName>
        <fullName evidence="2">Rhodopsin domain-containing protein</fullName>
    </recommendedName>
</protein>
<proteinExistence type="predicted"/>
<dbReference type="InterPro" id="IPR049326">
    <property type="entry name" value="Rhodopsin_dom_fungi"/>
</dbReference>
<evidence type="ECO:0000256" key="1">
    <source>
        <dbReference type="SAM" id="Phobius"/>
    </source>
</evidence>
<dbReference type="EMBL" id="MU866430">
    <property type="protein sequence ID" value="KAK4172386.1"/>
    <property type="molecule type" value="Genomic_DNA"/>
</dbReference>
<sequence>MRLLIFVMRTFGIHKWLRWTGYFFHRLHRTVFLYHRHVDWAHCSSGLHTVDIPFMFNCVNATYYTVVLRNSVSLFVDVIIFIQPLPFVVKFKLSRRKKIGVALVFLNGGFGIIAAVCCTFLIVSCAPALRLFWSHYFGKSAFATRLGLGDSMTEGSSKNSQQPIKVTTDHYVELHDAAQAPTPAYTSPKVKGQWASRQM</sequence>
<keyword evidence="1" id="KW-1133">Transmembrane helix</keyword>
<evidence type="ECO:0000259" key="2">
    <source>
        <dbReference type="Pfam" id="PF20684"/>
    </source>
</evidence>
<keyword evidence="4" id="KW-1185">Reference proteome</keyword>
<evidence type="ECO:0000313" key="3">
    <source>
        <dbReference type="EMBL" id="KAK4172386.1"/>
    </source>
</evidence>
<reference evidence="3" key="1">
    <citation type="journal article" date="2023" name="Mol. Phylogenet. Evol.">
        <title>Genome-scale phylogeny and comparative genomics of the fungal order Sordariales.</title>
        <authorList>
            <person name="Hensen N."/>
            <person name="Bonometti L."/>
            <person name="Westerberg I."/>
            <person name="Brannstrom I.O."/>
            <person name="Guillou S."/>
            <person name="Cros-Aarteil S."/>
            <person name="Calhoun S."/>
            <person name="Haridas S."/>
            <person name="Kuo A."/>
            <person name="Mondo S."/>
            <person name="Pangilinan J."/>
            <person name="Riley R."/>
            <person name="LaButti K."/>
            <person name="Andreopoulos B."/>
            <person name="Lipzen A."/>
            <person name="Chen C."/>
            <person name="Yan M."/>
            <person name="Daum C."/>
            <person name="Ng V."/>
            <person name="Clum A."/>
            <person name="Steindorff A."/>
            <person name="Ohm R.A."/>
            <person name="Martin F."/>
            <person name="Silar P."/>
            <person name="Natvig D.O."/>
            <person name="Lalanne C."/>
            <person name="Gautier V."/>
            <person name="Ament-Velasquez S.L."/>
            <person name="Kruys A."/>
            <person name="Hutchinson M.I."/>
            <person name="Powell A.J."/>
            <person name="Barry K."/>
            <person name="Miller A.N."/>
            <person name="Grigoriev I.V."/>
            <person name="Debuchy R."/>
            <person name="Gladieux P."/>
            <person name="Hiltunen Thoren M."/>
            <person name="Johannesson H."/>
        </authorList>
    </citation>
    <scope>NUCLEOTIDE SEQUENCE</scope>
    <source>
        <strain evidence="3">CBS 892.96</strain>
    </source>
</reference>
<reference evidence="3" key="2">
    <citation type="submission" date="2023-05" db="EMBL/GenBank/DDBJ databases">
        <authorList>
            <consortium name="Lawrence Berkeley National Laboratory"/>
            <person name="Steindorff A."/>
            <person name="Hensen N."/>
            <person name="Bonometti L."/>
            <person name="Westerberg I."/>
            <person name="Brannstrom I.O."/>
            <person name="Guillou S."/>
            <person name="Cros-Aarteil S."/>
            <person name="Calhoun S."/>
            <person name="Haridas S."/>
            <person name="Kuo A."/>
            <person name="Mondo S."/>
            <person name="Pangilinan J."/>
            <person name="Riley R."/>
            <person name="Labutti K."/>
            <person name="Andreopoulos B."/>
            <person name="Lipzen A."/>
            <person name="Chen C."/>
            <person name="Yanf M."/>
            <person name="Daum C."/>
            <person name="Ng V."/>
            <person name="Clum A."/>
            <person name="Ohm R."/>
            <person name="Martin F."/>
            <person name="Silar P."/>
            <person name="Natvig D."/>
            <person name="Lalanne C."/>
            <person name="Gautier V."/>
            <person name="Ament-Velasquez S.L."/>
            <person name="Kruys A."/>
            <person name="Hutchinson M.I."/>
            <person name="Powell A.J."/>
            <person name="Barry K."/>
            <person name="Miller A.N."/>
            <person name="Grigoriev I.V."/>
            <person name="Debuchy R."/>
            <person name="Gladieux P."/>
            <person name="Thoren M.H."/>
            <person name="Johannesson H."/>
        </authorList>
    </citation>
    <scope>NUCLEOTIDE SEQUENCE</scope>
    <source>
        <strain evidence="3">CBS 892.96</strain>
    </source>
</reference>
<evidence type="ECO:0000313" key="4">
    <source>
        <dbReference type="Proteomes" id="UP001302321"/>
    </source>
</evidence>
<dbReference type="Proteomes" id="UP001302321">
    <property type="component" value="Unassembled WGS sequence"/>
</dbReference>
<dbReference type="Pfam" id="PF20684">
    <property type="entry name" value="Fung_rhodopsin"/>
    <property type="match status" value="1"/>
</dbReference>
<keyword evidence="1" id="KW-0472">Membrane</keyword>